<reference evidence="2" key="1">
    <citation type="submission" date="2021-09" db="EMBL/GenBank/DDBJ databases">
        <authorList>
            <consortium name="AG Swart"/>
            <person name="Singh M."/>
            <person name="Singh A."/>
            <person name="Seah K."/>
            <person name="Emmerich C."/>
        </authorList>
    </citation>
    <scope>NUCLEOTIDE SEQUENCE</scope>
    <source>
        <strain evidence="2">ATCC30299</strain>
    </source>
</reference>
<dbReference type="EMBL" id="CAJZBQ010000055">
    <property type="protein sequence ID" value="CAG9332673.1"/>
    <property type="molecule type" value="Genomic_DNA"/>
</dbReference>
<sequence>MSMDDFWQKVIKVLSGSEKERKDAIDELVVPPAEEWQKQVEDWRNEILKGRKKFLLDYSLEQRNAIFFCSAAAVFLFSGGIFRRFRKTISFSIIGGIFIVPEHFRPYI</sequence>
<dbReference type="AlphaFoldDB" id="A0AAU9K2B4"/>
<accession>A0AAU9K2B4</accession>
<name>A0AAU9K2B4_9CILI</name>
<dbReference type="Proteomes" id="UP001162131">
    <property type="component" value="Unassembled WGS sequence"/>
</dbReference>
<keyword evidence="1" id="KW-1133">Transmembrane helix</keyword>
<comment type="caution">
    <text evidence="2">The sequence shown here is derived from an EMBL/GenBank/DDBJ whole genome shotgun (WGS) entry which is preliminary data.</text>
</comment>
<gene>
    <name evidence="2" type="ORF">BSTOLATCC_MIC56965</name>
</gene>
<feature type="transmembrane region" description="Helical" evidence="1">
    <location>
        <begin position="65"/>
        <end position="82"/>
    </location>
</feature>
<evidence type="ECO:0000313" key="3">
    <source>
        <dbReference type="Proteomes" id="UP001162131"/>
    </source>
</evidence>
<organism evidence="2 3">
    <name type="scientific">Blepharisma stoltei</name>
    <dbReference type="NCBI Taxonomy" id="1481888"/>
    <lineage>
        <taxon>Eukaryota</taxon>
        <taxon>Sar</taxon>
        <taxon>Alveolata</taxon>
        <taxon>Ciliophora</taxon>
        <taxon>Postciliodesmatophora</taxon>
        <taxon>Heterotrichea</taxon>
        <taxon>Heterotrichida</taxon>
        <taxon>Blepharismidae</taxon>
        <taxon>Blepharisma</taxon>
    </lineage>
</organism>
<keyword evidence="1" id="KW-0472">Membrane</keyword>
<protein>
    <submittedName>
        <fullName evidence="2">Uncharacterized protein</fullName>
    </submittedName>
</protein>
<evidence type="ECO:0000256" key="1">
    <source>
        <dbReference type="SAM" id="Phobius"/>
    </source>
</evidence>
<keyword evidence="3" id="KW-1185">Reference proteome</keyword>
<proteinExistence type="predicted"/>
<evidence type="ECO:0000313" key="2">
    <source>
        <dbReference type="EMBL" id="CAG9332673.1"/>
    </source>
</evidence>
<keyword evidence="1" id="KW-0812">Transmembrane</keyword>